<accession>A0A814SFR6</accession>
<feature type="compositionally biased region" description="Pro residues" evidence="1">
    <location>
        <begin position="379"/>
        <end position="395"/>
    </location>
</feature>
<comment type="caution">
    <text evidence="2">The sequence shown here is derived from an EMBL/GenBank/DDBJ whole genome shotgun (WGS) entry which is preliminary data.</text>
</comment>
<dbReference type="AlphaFoldDB" id="A0A814SFR6"/>
<feature type="region of interest" description="Disordered" evidence="1">
    <location>
        <begin position="345"/>
        <end position="395"/>
    </location>
</feature>
<evidence type="ECO:0000256" key="1">
    <source>
        <dbReference type="SAM" id="MobiDB-lite"/>
    </source>
</evidence>
<organism evidence="2 4">
    <name type="scientific">Didymodactylos carnosus</name>
    <dbReference type="NCBI Taxonomy" id="1234261"/>
    <lineage>
        <taxon>Eukaryota</taxon>
        <taxon>Metazoa</taxon>
        <taxon>Spiralia</taxon>
        <taxon>Gnathifera</taxon>
        <taxon>Rotifera</taxon>
        <taxon>Eurotatoria</taxon>
        <taxon>Bdelloidea</taxon>
        <taxon>Philodinida</taxon>
        <taxon>Philodinidae</taxon>
        <taxon>Didymodactylos</taxon>
    </lineage>
</organism>
<protein>
    <submittedName>
        <fullName evidence="2">Uncharacterized protein</fullName>
    </submittedName>
</protein>
<proteinExistence type="predicted"/>
<dbReference type="OrthoDB" id="10049623at2759"/>
<sequence>MDGFSTNNNIEDRNINTHYQPDYAISNQDKTQLRQYLGNLGGYETYASSTTQLPHPSVSRKYEQQPNQLNSRNRNYVNSNFALSKNVASNSPLNIHQRTIATQEFIYPPIPNRVNRQNSVNKTVRHQRSESLNMATSPTNTQLFSDRNFAPYGWSTEIVNSNVSDSIINDAFPDQLYTSSSTNVLNTNVSSNIDPSISSLISAPPGWQTERISNHSTGSRNYINTTNEVLHPPVITTTNVVTSPTATTSWRTDNIRSTNGLSLPTSSQYYSNVVDQRQSRLRSFSADSHRSSSPWNTINSTQAPLITSSSHSSIRNLVHSQQPPLIIRKHLPNDLVTYKQNVSVRFLKPPTPPPPGPVIIREVRPPPPRPQSPIRYRQRPPPPPTPPPLFLREAPPPIPPRLPTQVVEKIIPPPPRPPPRIIVERLGALPAKPRDVVIERWLPYRQNRNRKIFYERDSVPYNIIREPNELILHASPHARIHRQFINEGVVHADPELYRRQYAADLDGYRSHPEFAHVINEAYHQIPPPSLHANYSSNISSYGYDNYPYNYSSGAGLSSYSGSSENI</sequence>
<evidence type="ECO:0000313" key="3">
    <source>
        <dbReference type="EMBL" id="CAF3911100.1"/>
    </source>
</evidence>
<keyword evidence="4" id="KW-1185">Reference proteome</keyword>
<dbReference type="EMBL" id="CAJNOQ010006790">
    <property type="protein sequence ID" value="CAF1147488.1"/>
    <property type="molecule type" value="Genomic_DNA"/>
</dbReference>
<reference evidence="2" key="1">
    <citation type="submission" date="2021-02" db="EMBL/GenBank/DDBJ databases">
        <authorList>
            <person name="Nowell W R."/>
        </authorList>
    </citation>
    <scope>NUCLEOTIDE SEQUENCE</scope>
</reference>
<evidence type="ECO:0000313" key="4">
    <source>
        <dbReference type="Proteomes" id="UP000663829"/>
    </source>
</evidence>
<evidence type="ECO:0000313" key="2">
    <source>
        <dbReference type="EMBL" id="CAF1147488.1"/>
    </source>
</evidence>
<dbReference type="Proteomes" id="UP000663829">
    <property type="component" value="Unassembled WGS sequence"/>
</dbReference>
<gene>
    <name evidence="2" type="ORF">GPM918_LOCUS21007</name>
    <name evidence="3" type="ORF">SRO942_LOCUS21004</name>
</gene>
<name>A0A814SFR6_9BILA</name>
<dbReference type="EMBL" id="CAJOBC010006790">
    <property type="protein sequence ID" value="CAF3911100.1"/>
    <property type="molecule type" value="Genomic_DNA"/>
</dbReference>
<dbReference type="Proteomes" id="UP000681722">
    <property type="component" value="Unassembled WGS sequence"/>
</dbReference>